<dbReference type="InterPro" id="IPR053967">
    <property type="entry name" value="LlgE_F_G-like_D1"/>
</dbReference>
<dbReference type="NCBIfam" id="TIGR03506">
    <property type="entry name" value="FlgEFG_subfam"/>
    <property type="match status" value="1"/>
</dbReference>
<evidence type="ECO:0000259" key="5">
    <source>
        <dbReference type="Pfam" id="PF00460"/>
    </source>
</evidence>
<sequence length="278" mass="31876">MQNGFYSVTGAMVTQFNRLDQISNNLANLNTPGYKSQNEVIGDFMRLFEEKRDELPLENRTKEAAQFLNRSLNRVPRIAEVYSDFKMGPMIKTGNPFDVALGEENLFFAVETPAGIRLTRDGAFKLNDDGELVTRDGFPVLSKSYFKNHQPIRIPPEALNVNIDPTGRIEYMDQTAFELPVYLDELMVVRMDDLQELKPEGDNYFGTEKGRLEEKMRIVGETMQVHQFMLEKSNVNPIREMTALIETNRLVEMYQKAMNTQMDDLNNDAINKLASIRA</sequence>
<evidence type="ECO:0000256" key="2">
    <source>
        <dbReference type="ARBA" id="ARBA00009677"/>
    </source>
</evidence>
<gene>
    <name evidence="8" type="primary">flgG2</name>
    <name evidence="8" type="ORF">HCR_00010</name>
</gene>
<evidence type="ECO:0000313" key="8">
    <source>
        <dbReference type="EMBL" id="BDY11689.1"/>
    </source>
</evidence>
<dbReference type="InterPro" id="IPR020013">
    <property type="entry name" value="Flagellar_FlgE/F/G"/>
</dbReference>
<dbReference type="RefSeq" id="WP_286336905.1">
    <property type="nucleotide sequence ID" value="NZ_AP027370.1"/>
</dbReference>
<comment type="similarity">
    <text evidence="2 4">Belongs to the flagella basal body rod proteins family.</text>
</comment>
<evidence type="ECO:0000259" key="6">
    <source>
        <dbReference type="Pfam" id="PF06429"/>
    </source>
</evidence>
<dbReference type="InterPro" id="IPR010930">
    <property type="entry name" value="Flg_bb/hook_C_dom"/>
</dbReference>
<dbReference type="Pfam" id="PF00460">
    <property type="entry name" value="Flg_bb_rod"/>
    <property type="match status" value="1"/>
</dbReference>
<protein>
    <submittedName>
        <fullName evidence="8">Flagellar basal body protein</fullName>
    </submittedName>
</protein>
<evidence type="ECO:0000256" key="4">
    <source>
        <dbReference type="RuleBase" id="RU362116"/>
    </source>
</evidence>
<dbReference type="Pfam" id="PF06429">
    <property type="entry name" value="Flg_bbr_C"/>
    <property type="match status" value="1"/>
</dbReference>
<dbReference type="PANTHER" id="PTHR30435:SF19">
    <property type="entry name" value="FLAGELLAR BASAL-BODY ROD PROTEIN FLGG"/>
    <property type="match status" value="1"/>
</dbReference>
<keyword evidence="8" id="KW-0282">Flagellum</keyword>
<keyword evidence="9" id="KW-1185">Reference proteome</keyword>
<organism evidence="8 9">
    <name type="scientific">Hydrogenimonas cancrithermarum</name>
    <dbReference type="NCBI Taxonomy" id="2993563"/>
    <lineage>
        <taxon>Bacteria</taxon>
        <taxon>Pseudomonadati</taxon>
        <taxon>Campylobacterota</taxon>
        <taxon>Epsilonproteobacteria</taxon>
        <taxon>Campylobacterales</taxon>
        <taxon>Hydrogenimonadaceae</taxon>
        <taxon>Hydrogenimonas</taxon>
    </lineage>
</organism>
<dbReference type="EMBL" id="AP027370">
    <property type="protein sequence ID" value="BDY11689.1"/>
    <property type="molecule type" value="Genomic_DNA"/>
</dbReference>
<feature type="domain" description="Flagellar basal body rod protein N-terminal" evidence="5">
    <location>
        <begin position="6"/>
        <end position="35"/>
    </location>
</feature>
<dbReference type="SUPFAM" id="SSF117143">
    <property type="entry name" value="Flagellar hook protein flgE"/>
    <property type="match status" value="1"/>
</dbReference>
<evidence type="ECO:0000256" key="1">
    <source>
        <dbReference type="ARBA" id="ARBA00004117"/>
    </source>
</evidence>
<dbReference type="InterPro" id="IPR037925">
    <property type="entry name" value="FlgE/F/G-like"/>
</dbReference>
<accession>A0ABM8FK61</accession>
<dbReference type="Pfam" id="PF22692">
    <property type="entry name" value="LlgE_F_G_D1"/>
    <property type="match status" value="1"/>
</dbReference>
<name>A0ABM8FK61_9BACT</name>
<evidence type="ECO:0000313" key="9">
    <source>
        <dbReference type="Proteomes" id="UP001321445"/>
    </source>
</evidence>
<keyword evidence="8" id="KW-0966">Cell projection</keyword>
<evidence type="ECO:0000259" key="7">
    <source>
        <dbReference type="Pfam" id="PF22692"/>
    </source>
</evidence>
<feature type="domain" description="Flagellar basal-body/hook protein C-terminal" evidence="6">
    <location>
        <begin position="227"/>
        <end position="262"/>
    </location>
</feature>
<dbReference type="PANTHER" id="PTHR30435">
    <property type="entry name" value="FLAGELLAR PROTEIN"/>
    <property type="match status" value="1"/>
</dbReference>
<evidence type="ECO:0000256" key="3">
    <source>
        <dbReference type="ARBA" id="ARBA00023143"/>
    </source>
</evidence>
<feature type="domain" description="Flagellar hook protein FlgE/F/G-like D1" evidence="7">
    <location>
        <begin position="107"/>
        <end position="170"/>
    </location>
</feature>
<reference evidence="8 9" key="1">
    <citation type="submission" date="2023-03" db="EMBL/GenBank/DDBJ databases">
        <title>Description of Hydrogenimonas sp. ISO32.</title>
        <authorList>
            <person name="Mino S."/>
            <person name="Fukazawa S."/>
            <person name="Sawabe T."/>
        </authorList>
    </citation>
    <scope>NUCLEOTIDE SEQUENCE [LARGE SCALE GENOMIC DNA]</scope>
    <source>
        <strain evidence="8 9">ISO32</strain>
    </source>
</reference>
<keyword evidence="8" id="KW-0969">Cilium</keyword>
<dbReference type="InterPro" id="IPR001444">
    <property type="entry name" value="Flag_bb_rod_N"/>
</dbReference>
<dbReference type="Proteomes" id="UP001321445">
    <property type="component" value="Chromosome"/>
</dbReference>
<keyword evidence="3 4" id="KW-0975">Bacterial flagellum</keyword>
<proteinExistence type="inferred from homology"/>
<comment type="subcellular location">
    <subcellularLocation>
        <location evidence="1 4">Bacterial flagellum basal body</location>
    </subcellularLocation>
</comment>